<keyword evidence="8" id="KW-1185">Reference proteome</keyword>
<feature type="transmembrane region" description="Helical" evidence="5">
    <location>
        <begin position="58"/>
        <end position="80"/>
    </location>
</feature>
<feature type="transmembrane region" description="Helical" evidence="5">
    <location>
        <begin position="366"/>
        <end position="388"/>
    </location>
</feature>
<reference evidence="7 8" key="1">
    <citation type="submission" date="2018-04" db="EMBL/GenBank/DDBJ databases">
        <title>Genome sequencing of Flavobacterium sp. HYN0059.</title>
        <authorList>
            <person name="Yi H."/>
            <person name="Baek C."/>
        </authorList>
    </citation>
    <scope>NUCLEOTIDE SEQUENCE [LARGE SCALE GENOMIC DNA]</scope>
    <source>
        <strain evidence="7 8">HYN0059</strain>
    </source>
</reference>
<feature type="transmembrane region" description="Helical" evidence="5">
    <location>
        <begin position="86"/>
        <end position="103"/>
    </location>
</feature>
<dbReference type="InterPro" id="IPR051533">
    <property type="entry name" value="WaaL-like"/>
</dbReference>
<dbReference type="GO" id="GO:0016020">
    <property type="term" value="C:membrane"/>
    <property type="evidence" value="ECO:0007669"/>
    <property type="project" value="UniProtKB-SubCell"/>
</dbReference>
<dbReference type="Proteomes" id="UP000244929">
    <property type="component" value="Chromosome"/>
</dbReference>
<feature type="transmembrane region" description="Helical" evidence="5">
    <location>
        <begin position="185"/>
        <end position="213"/>
    </location>
</feature>
<gene>
    <name evidence="7" type="ORF">HYN59_04655</name>
</gene>
<organism evidence="7 8">
    <name type="scientific">Flavobacterium album</name>
    <dbReference type="NCBI Taxonomy" id="2175091"/>
    <lineage>
        <taxon>Bacteria</taxon>
        <taxon>Pseudomonadati</taxon>
        <taxon>Bacteroidota</taxon>
        <taxon>Flavobacteriia</taxon>
        <taxon>Flavobacteriales</taxon>
        <taxon>Flavobacteriaceae</taxon>
        <taxon>Flavobacterium</taxon>
    </lineage>
</organism>
<dbReference type="PANTHER" id="PTHR37422">
    <property type="entry name" value="TEICHURONIC ACID BIOSYNTHESIS PROTEIN TUAE"/>
    <property type="match status" value="1"/>
</dbReference>
<evidence type="ECO:0000256" key="5">
    <source>
        <dbReference type="SAM" id="Phobius"/>
    </source>
</evidence>
<sequence>MKINATKFYTAVFVAVLFCQLYLPSFKVNIYLQIFAVFLFLFLEYGKLIVSTFFLKQLAVLVGIMGLGFIGTMVFRHSMVNILKDIFHFMKPVVGLLIGYLYFRKINNFRVFVKTIVVSGIISAAIHFFVIAFYVKNLGAIESIREFSKDNFLELFALFFLIYYKKFEGTPIIENRKYAKAASVLLFFSCFLYFSRTMIVVAIILLLSIYGFTRITRKTIQILGIVLLVLGLLFAYLYTADIKRSNKGFEAFLYKIKNAPAEIFETRINTENHAELWDHWRGYEAKRAIALIKEKPGSLIFGTGHGSLVNLKFYAPLTDDNKGLRYISELHNGYVYILYKTGIIGLFMYLLIMARWYIFIYARKNFMTILISAIGLIYFISTITITGVYNARDIIIFILGALLYFVNAKVPVPGR</sequence>
<dbReference type="AlphaFoldDB" id="A0A2S1QVK1"/>
<dbReference type="EMBL" id="CP029186">
    <property type="protein sequence ID" value="AWH84450.1"/>
    <property type="molecule type" value="Genomic_DNA"/>
</dbReference>
<dbReference type="RefSeq" id="WP_108777156.1">
    <property type="nucleotide sequence ID" value="NZ_CP029186.1"/>
</dbReference>
<evidence type="ECO:0000256" key="4">
    <source>
        <dbReference type="ARBA" id="ARBA00023136"/>
    </source>
</evidence>
<feature type="transmembrane region" description="Helical" evidence="5">
    <location>
        <begin position="7"/>
        <end position="24"/>
    </location>
</feature>
<feature type="transmembrane region" description="Helical" evidence="5">
    <location>
        <begin position="115"/>
        <end position="135"/>
    </location>
</feature>
<evidence type="ECO:0000313" key="8">
    <source>
        <dbReference type="Proteomes" id="UP000244929"/>
    </source>
</evidence>
<dbReference type="InterPro" id="IPR007016">
    <property type="entry name" value="O-antigen_ligase-rel_domated"/>
</dbReference>
<feature type="transmembrane region" description="Helical" evidence="5">
    <location>
        <begin position="394"/>
        <end position="412"/>
    </location>
</feature>
<dbReference type="PANTHER" id="PTHR37422:SF13">
    <property type="entry name" value="LIPOPOLYSACCHARIDE BIOSYNTHESIS PROTEIN PA4999-RELATED"/>
    <property type="match status" value="1"/>
</dbReference>
<proteinExistence type="predicted"/>
<evidence type="ECO:0000256" key="2">
    <source>
        <dbReference type="ARBA" id="ARBA00022692"/>
    </source>
</evidence>
<dbReference type="Pfam" id="PF04932">
    <property type="entry name" value="Wzy_C"/>
    <property type="match status" value="1"/>
</dbReference>
<dbReference type="OrthoDB" id="787277at2"/>
<comment type="subcellular location">
    <subcellularLocation>
        <location evidence="1">Membrane</location>
        <topology evidence="1">Multi-pass membrane protein</topology>
    </subcellularLocation>
</comment>
<accession>A0A2S1QVK1</accession>
<name>A0A2S1QVK1_9FLAO</name>
<feature type="transmembrane region" description="Helical" evidence="5">
    <location>
        <begin position="30"/>
        <end position="46"/>
    </location>
</feature>
<protein>
    <recommendedName>
        <fullName evidence="6">O-antigen ligase-related domain-containing protein</fullName>
    </recommendedName>
</protein>
<keyword evidence="3 5" id="KW-1133">Transmembrane helix</keyword>
<keyword evidence="2 5" id="KW-0812">Transmembrane</keyword>
<keyword evidence="4 5" id="KW-0472">Membrane</keyword>
<evidence type="ECO:0000313" key="7">
    <source>
        <dbReference type="EMBL" id="AWH84450.1"/>
    </source>
</evidence>
<evidence type="ECO:0000256" key="3">
    <source>
        <dbReference type="ARBA" id="ARBA00022989"/>
    </source>
</evidence>
<evidence type="ECO:0000259" key="6">
    <source>
        <dbReference type="Pfam" id="PF04932"/>
    </source>
</evidence>
<evidence type="ECO:0000256" key="1">
    <source>
        <dbReference type="ARBA" id="ARBA00004141"/>
    </source>
</evidence>
<feature type="domain" description="O-antigen ligase-related" evidence="6">
    <location>
        <begin position="181"/>
        <end position="350"/>
    </location>
</feature>
<feature type="transmembrane region" description="Helical" evidence="5">
    <location>
        <begin position="334"/>
        <end position="354"/>
    </location>
</feature>
<feature type="transmembrane region" description="Helical" evidence="5">
    <location>
        <begin position="219"/>
        <end position="238"/>
    </location>
</feature>
<dbReference type="KEGG" id="falb:HYN59_04655"/>